<evidence type="ECO:0000256" key="1">
    <source>
        <dbReference type="ARBA" id="ARBA00022729"/>
    </source>
</evidence>
<keyword evidence="4" id="KW-1185">Reference proteome</keyword>
<evidence type="ECO:0000256" key="2">
    <source>
        <dbReference type="SAM" id="SignalP"/>
    </source>
</evidence>
<keyword evidence="1 2" id="KW-0732">Signal</keyword>
<feature type="chain" id="PRO_5047069133" evidence="2">
    <location>
        <begin position="22"/>
        <end position="259"/>
    </location>
</feature>
<reference evidence="4" key="1">
    <citation type="journal article" date="2019" name="Int. J. Syst. Evol. Microbiol.">
        <title>The Global Catalogue of Microorganisms (GCM) 10K type strain sequencing project: providing services to taxonomists for standard genome sequencing and annotation.</title>
        <authorList>
            <consortium name="The Broad Institute Genomics Platform"/>
            <consortium name="The Broad Institute Genome Sequencing Center for Infectious Disease"/>
            <person name="Wu L."/>
            <person name="Ma J."/>
        </authorList>
    </citation>
    <scope>NUCLEOTIDE SEQUENCE [LARGE SCALE GENOMIC DNA]</scope>
    <source>
        <strain evidence="4">CCUG 60529</strain>
    </source>
</reference>
<gene>
    <name evidence="3" type="ORF">ACFQ0I_13280</name>
</gene>
<accession>A0ABW3BU85</accession>
<proteinExistence type="predicted"/>
<dbReference type="RefSeq" id="WP_379943015.1">
    <property type="nucleotide sequence ID" value="NZ_JBHTIB010000012.1"/>
</dbReference>
<evidence type="ECO:0000313" key="3">
    <source>
        <dbReference type="EMBL" id="MFD0836745.1"/>
    </source>
</evidence>
<protein>
    <submittedName>
        <fullName evidence="3">T9SS type A sorting domain-containing protein</fullName>
    </submittedName>
</protein>
<organism evidence="3 4">
    <name type="scientific">Mariniflexile aquimaris</name>
    <dbReference type="NCBI Taxonomy" id="881009"/>
    <lineage>
        <taxon>Bacteria</taxon>
        <taxon>Pseudomonadati</taxon>
        <taxon>Bacteroidota</taxon>
        <taxon>Flavobacteriia</taxon>
        <taxon>Flavobacteriales</taxon>
        <taxon>Flavobacteriaceae</taxon>
        <taxon>Mariniflexile</taxon>
    </lineage>
</organism>
<name>A0ABW3BU85_9FLAO</name>
<dbReference type="Proteomes" id="UP001597011">
    <property type="component" value="Unassembled WGS sequence"/>
</dbReference>
<dbReference type="EMBL" id="JBHTIB010000012">
    <property type="protein sequence ID" value="MFD0836745.1"/>
    <property type="molecule type" value="Genomic_DNA"/>
</dbReference>
<evidence type="ECO:0000313" key="4">
    <source>
        <dbReference type="Proteomes" id="UP001597011"/>
    </source>
</evidence>
<comment type="caution">
    <text evidence="3">The sequence shown here is derived from an EMBL/GenBank/DDBJ whole genome shotgun (WGS) entry which is preliminary data.</text>
</comment>
<feature type="signal peptide" evidence="2">
    <location>
        <begin position="1"/>
        <end position="21"/>
    </location>
</feature>
<dbReference type="NCBIfam" id="TIGR04183">
    <property type="entry name" value="Por_Secre_tail"/>
    <property type="match status" value="1"/>
</dbReference>
<dbReference type="InterPro" id="IPR026444">
    <property type="entry name" value="Secre_tail"/>
</dbReference>
<sequence>MKQKLLFLILPVILFTATLQAQDKVWDFGNDVTNFPVAAGFTDTQIRDGLTLVGGGSLYATVEANASTWPASPGGGYTSINRLKSEGSSSVSSGLPTRRYMQFSVTGPVSIKLWFRFSGTGTPRSVEVTDASGTVIMRLDSPGNTDTQYLEANYTGGAGTILVFTDNNAVNFYKLETSSALLGLNKNISPVSTNVQAIGNRIVVSNVKTNSEVKIYSITGALVKSFKTNNETDFTFKSGLYIATIKTNEGQKSVKLLLH</sequence>